<feature type="non-terminal residue" evidence="1">
    <location>
        <position position="1"/>
    </location>
</feature>
<evidence type="ECO:0000313" key="1">
    <source>
        <dbReference type="EMBL" id="CAG8791726.1"/>
    </source>
</evidence>
<protein>
    <submittedName>
        <fullName evidence="1">13104_t:CDS:1</fullName>
    </submittedName>
</protein>
<accession>A0A9N9JS71</accession>
<name>A0A9N9JS71_9GLOM</name>
<keyword evidence="2" id="KW-1185">Reference proteome</keyword>
<dbReference type="InterPro" id="IPR036388">
    <property type="entry name" value="WH-like_DNA-bd_sf"/>
</dbReference>
<proteinExistence type="predicted"/>
<gene>
    <name evidence="1" type="ORF">CPELLU_LOCUS17056</name>
</gene>
<sequence>ILYGHKHGDSLATIAKNIKCSKTTVHDTLKRYAQTGSTMPRKCLGPKAIFNESALEELRKMVTQDTKYCRLSLKEIQDLWKKEKNQKVSISTICHALKKCGPIVPIHSTINGEVYTKLIRRHAISAIC</sequence>
<dbReference type="InterPro" id="IPR009057">
    <property type="entry name" value="Homeodomain-like_sf"/>
</dbReference>
<dbReference type="EMBL" id="CAJVQA010027402">
    <property type="protein sequence ID" value="CAG8791726.1"/>
    <property type="molecule type" value="Genomic_DNA"/>
</dbReference>
<evidence type="ECO:0000313" key="2">
    <source>
        <dbReference type="Proteomes" id="UP000789759"/>
    </source>
</evidence>
<reference evidence="1" key="1">
    <citation type="submission" date="2021-06" db="EMBL/GenBank/DDBJ databases">
        <authorList>
            <person name="Kallberg Y."/>
            <person name="Tangrot J."/>
            <person name="Rosling A."/>
        </authorList>
    </citation>
    <scope>NUCLEOTIDE SEQUENCE</scope>
    <source>
        <strain evidence="1">FL966</strain>
    </source>
</reference>
<dbReference type="Proteomes" id="UP000789759">
    <property type="component" value="Unassembled WGS sequence"/>
</dbReference>
<organism evidence="1 2">
    <name type="scientific">Cetraspora pellucida</name>
    <dbReference type="NCBI Taxonomy" id="1433469"/>
    <lineage>
        <taxon>Eukaryota</taxon>
        <taxon>Fungi</taxon>
        <taxon>Fungi incertae sedis</taxon>
        <taxon>Mucoromycota</taxon>
        <taxon>Glomeromycotina</taxon>
        <taxon>Glomeromycetes</taxon>
        <taxon>Diversisporales</taxon>
        <taxon>Gigasporaceae</taxon>
        <taxon>Cetraspora</taxon>
    </lineage>
</organism>
<dbReference type="Gene3D" id="1.10.10.10">
    <property type="entry name" value="Winged helix-like DNA-binding domain superfamily/Winged helix DNA-binding domain"/>
    <property type="match status" value="1"/>
</dbReference>
<comment type="caution">
    <text evidence="1">The sequence shown here is derived from an EMBL/GenBank/DDBJ whole genome shotgun (WGS) entry which is preliminary data.</text>
</comment>
<dbReference type="SUPFAM" id="SSF46689">
    <property type="entry name" value="Homeodomain-like"/>
    <property type="match status" value="1"/>
</dbReference>
<dbReference type="AlphaFoldDB" id="A0A9N9JS71"/>